<keyword evidence="2" id="KW-1133">Transmembrane helix</keyword>
<keyword evidence="3" id="KW-0732">Signal</keyword>
<evidence type="ECO:0008006" key="6">
    <source>
        <dbReference type="Google" id="ProtNLM"/>
    </source>
</evidence>
<organism evidence="5">
    <name type="scientific">Aureococcus anophagefferens</name>
    <name type="common">Harmful bloom alga</name>
    <dbReference type="NCBI Taxonomy" id="44056"/>
    <lineage>
        <taxon>Eukaryota</taxon>
        <taxon>Sar</taxon>
        <taxon>Stramenopiles</taxon>
        <taxon>Ochrophyta</taxon>
        <taxon>Pelagophyceae</taxon>
        <taxon>Pelagomonadales</taxon>
        <taxon>Pelagomonadaceae</taxon>
        <taxon>Aureococcus</taxon>
    </lineage>
</organism>
<feature type="transmembrane region" description="Helical" evidence="2">
    <location>
        <begin position="574"/>
        <end position="593"/>
    </location>
</feature>
<dbReference type="Gene3D" id="2.130.10.10">
    <property type="entry name" value="YVTN repeat-like/Quinoprotein amine dehydrogenase"/>
    <property type="match status" value="1"/>
</dbReference>
<sequence length="679" mass="68732">MQLRGVLACLALACADAGPFGRKKNAKVEVAASGALAAGADGPLAALDAELAATEALIAASQRKVELLGALRRAAAAGAALPAAGGDACASLAAASAALSCAPAAAAARRAAPPGAPGVARPPPRGDGDDEPRRPRPRSAYDGRGGDGGYAVGDLVMDKVSLAPDGALGALQVLSFRTRGRPPQLGTGQRRGRRGPSVPVFNYVNLLLLAYDNGTIAFHDAAGEVVAAVDTGHAGGVAAVAFDGAEEPVLATAGAGGEVQFYNLTLWQDDAVLAGRRPRPRPRARDEDDGGAPPPPPPRPAGPALRSSSGLGLVVRPEATVAPAFAPVEQPDGSYESSLARVAHLQLFTWRGSGKFVAAADDLGSVRIYARNGTKQGEVAVVATDAPITALKRSGSAFAVADGAVVRFVSSSRWRLSPAVCRGPPATVSDVAFDALNPGVLHVAYETGELLAFNTRARQGDGGAPACRLTTKLPSSPHVAPPKLATTKGFLVSSSAHFLAIHNTTVPGPGGYRLVAAQRLANESDAAPPHKFAASFVAGMSMQEILFAYDDGAGAVRVLESLLRYDPPDRDISWMRMPILFVGLIVVFGFQILRKNGGGRGGGAFGKLGGGRGGISDVDMDAINQMAERMGRNGEGGDMAAAMAGLGGMGGGMGGGGFRGGAAGGRMGPMGGGGRRGRN</sequence>
<dbReference type="SUPFAM" id="SSF50978">
    <property type="entry name" value="WD40 repeat-like"/>
    <property type="match status" value="1"/>
</dbReference>
<keyword evidence="2" id="KW-0472">Membrane</keyword>
<dbReference type="EMBL" id="GL833166">
    <property type="protein sequence ID" value="EGB03630.1"/>
    <property type="molecule type" value="Genomic_DNA"/>
</dbReference>
<feature type="compositionally biased region" description="Pro residues" evidence="1">
    <location>
        <begin position="292"/>
        <end position="301"/>
    </location>
</feature>
<feature type="region of interest" description="Disordered" evidence="1">
    <location>
        <begin position="110"/>
        <end position="146"/>
    </location>
</feature>
<dbReference type="InterPro" id="IPR036322">
    <property type="entry name" value="WD40_repeat_dom_sf"/>
</dbReference>
<feature type="chain" id="PRO_5003263133" description="ER membrane protein complex subunit 1" evidence="3">
    <location>
        <begin position="18"/>
        <end position="679"/>
    </location>
</feature>
<feature type="region of interest" description="Disordered" evidence="1">
    <location>
        <begin position="273"/>
        <end position="309"/>
    </location>
</feature>
<dbReference type="AlphaFoldDB" id="F0YMM9"/>
<reference evidence="4 5" key="1">
    <citation type="journal article" date="2011" name="Proc. Natl. Acad. Sci. U.S.A.">
        <title>Niche of harmful alga Aureococcus anophagefferens revealed through ecogenomics.</title>
        <authorList>
            <person name="Gobler C.J."/>
            <person name="Berry D.L."/>
            <person name="Dyhrman S.T."/>
            <person name="Wilhelm S.W."/>
            <person name="Salamov A."/>
            <person name="Lobanov A.V."/>
            <person name="Zhang Y."/>
            <person name="Collier J.L."/>
            <person name="Wurch L.L."/>
            <person name="Kustka A.B."/>
            <person name="Dill B.D."/>
            <person name="Shah M."/>
            <person name="VerBerkmoes N.C."/>
            <person name="Kuo A."/>
            <person name="Terry A."/>
            <person name="Pangilinan J."/>
            <person name="Lindquist E.A."/>
            <person name="Lucas S."/>
            <person name="Paulsen I.T."/>
            <person name="Hattenrath-Lehmann T.K."/>
            <person name="Talmage S.C."/>
            <person name="Walker E.A."/>
            <person name="Koch F."/>
            <person name="Burson A.M."/>
            <person name="Marcoval M.A."/>
            <person name="Tang Y.Z."/>
            <person name="Lecleir G.R."/>
            <person name="Coyne K.J."/>
            <person name="Berg G.M."/>
            <person name="Bertrand E.M."/>
            <person name="Saito M.A."/>
            <person name="Gladyshev V.N."/>
            <person name="Grigoriev I.V."/>
        </authorList>
    </citation>
    <scope>NUCLEOTIDE SEQUENCE [LARGE SCALE GENOMIC DNA]</scope>
    <source>
        <strain evidence="5">CCMP 1984</strain>
    </source>
</reference>
<feature type="compositionally biased region" description="Basic and acidic residues" evidence="1">
    <location>
        <begin position="124"/>
        <end position="145"/>
    </location>
</feature>
<dbReference type="eggNOG" id="ENOG502SE7H">
    <property type="taxonomic scope" value="Eukaryota"/>
</dbReference>
<proteinExistence type="predicted"/>
<accession>F0YMM9</accession>
<keyword evidence="5" id="KW-1185">Reference proteome</keyword>
<dbReference type="GeneID" id="20226469"/>
<evidence type="ECO:0000256" key="3">
    <source>
        <dbReference type="SAM" id="SignalP"/>
    </source>
</evidence>
<evidence type="ECO:0000313" key="4">
    <source>
        <dbReference type="EMBL" id="EGB03630.1"/>
    </source>
</evidence>
<keyword evidence="2" id="KW-0812">Transmembrane</keyword>
<evidence type="ECO:0000256" key="1">
    <source>
        <dbReference type="SAM" id="MobiDB-lite"/>
    </source>
</evidence>
<evidence type="ECO:0000256" key="2">
    <source>
        <dbReference type="SAM" id="Phobius"/>
    </source>
</evidence>
<dbReference type="OMA" id="RIPMMIA"/>
<dbReference type="RefSeq" id="XP_009041705.1">
    <property type="nucleotide sequence ID" value="XM_009043457.1"/>
</dbReference>
<feature type="compositionally biased region" description="Pro residues" evidence="1">
    <location>
        <begin position="114"/>
        <end position="123"/>
    </location>
</feature>
<gene>
    <name evidence="4" type="ORF">AURANDRAFT_67862</name>
</gene>
<name>F0YMM9_AURAN</name>
<dbReference type="OrthoDB" id="197479at2759"/>
<dbReference type="InParanoid" id="F0YMM9"/>
<protein>
    <recommendedName>
        <fullName evidence="6">ER membrane protein complex subunit 1</fullName>
    </recommendedName>
</protein>
<feature type="signal peptide" evidence="3">
    <location>
        <begin position="1"/>
        <end position="17"/>
    </location>
</feature>
<dbReference type="InterPro" id="IPR015943">
    <property type="entry name" value="WD40/YVTN_repeat-like_dom_sf"/>
</dbReference>
<dbReference type="Proteomes" id="UP000002729">
    <property type="component" value="Unassembled WGS sequence"/>
</dbReference>
<dbReference type="KEGG" id="aaf:AURANDRAFT_67862"/>
<evidence type="ECO:0000313" key="5">
    <source>
        <dbReference type="Proteomes" id="UP000002729"/>
    </source>
</evidence>